<accession>A0A0G0T004</accession>
<name>A0A0G0T004_9BACT</name>
<organism evidence="1 2">
    <name type="scientific">Candidatus Woesebacteria bacterium GW2011_GWA2_40_7b</name>
    <dbReference type="NCBI Taxonomy" id="1618563"/>
    <lineage>
        <taxon>Bacteria</taxon>
        <taxon>Candidatus Woeseibacteriota</taxon>
    </lineage>
</organism>
<gene>
    <name evidence="1" type="ORF">UU12_C0023G0017</name>
</gene>
<evidence type="ECO:0000313" key="2">
    <source>
        <dbReference type="Proteomes" id="UP000034562"/>
    </source>
</evidence>
<evidence type="ECO:0008006" key="3">
    <source>
        <dbReference type="Google" id="ProtNLM"/>
    </source>
</evidence>
<proteinExistence type="predicted"/>
<dbReference type="AlphaFoldDB" id="A0A0G0T004"/>
<dbReference type="EMBL" id="LBZK01000023">
    <property type="protein sequence ID" value="KKR70344.1"/>
    <property type="molecule type" value="Genomic_DNA"/>
</dbReference>
<dbReference type="Proteomes" id="UP000034562">
    <property type="component" value="Unassembled WGS sequence"/>
</dbReference>
<comment type="caution">
    <text evidence="1">The sequence shown here is derived from an EMBL/GenBank/DDBJ whole genome shotgun (WGS) entry which is preliminary data.</text>
</comment>
<dbReference type="STRING" id="1618563.UU12_C0023G0017"/>
<sequence length="140" mass="16059">MSDRQSEFEYLQIPENEKNNVDELVSLLKKSAVELKYTIKTKVVGGVVTKKWPRKDIDIVVDIQNKNRYQKNSERVVASFKILTEITDRALRENSRFKIDHSINPHPDPQLGDPEILIHLGTVIIKSMDGVPIELLNNPI</sequence>
<reference evidence="1 2" key="1">
    <citation type="journal article" date="2015" name="Nature">
        <title>rRNA introns, odd ribosomes, and small enigmatic genomes across a large radiation of phyla.</title>
        <authorList>
            <person name="Brown C.T."/>
            <person name="Hug L.A."/>
            <person name="Thomas B.C."/>
            <person name="Sharon I."/>
            <person name="Castelle C.J."/>
            <person name="Singh A."/>
            <person name="Wilkins M.J."/>
            <person name="Williams K.H."/>
            <person name="Banfield J.F."/>
        </authorList>
    </citation>
    <scope>NUCLEOTIDE SEQUENCE [LARGE SCALE GENOMIC DNA]</scope>
</reference>
<protein>
    <recommendedName>
        <fullName evidence="3">Polymerase nucleotidyl transferase domain-containing protein</fullName>
    </recommendedName>
</protein>
<evidence type="ECO:0000313" key="1">
    <source>
        <dbReference type="EMBL" id="KKR70344.1"/>
    </source>
</evidence>